<feature type="transmembrane region" description="Helical" evidence="6">
    <location>
        <begin position="27"/>
        <end position="47"/>
    </location>
</feature>
<feature type="domain" description="PPIase FKBP-type" evidence="7">
    <location>
        <begin position="75"/>
        <end position="164"/>
    </location>
</feature>
<dbReference type="OMA" id="FTSMNNQ"/>
<dbReference type="STRING" id="280699.M1V7H4"/>
<gene>
    <name evidence="8" type="ORF">CYME_CMH076C</name>
</gene>
<dbReference type="Pfam" id="PF00254">
    <property type="entry name" value="FKBP_C"/>
    <property type="match status" value="1"/>
</dbReference>
<keyword evidence="4 5" id="KW-0413">Isomerase</keyword>
<dbReference type="InterPro" id="IPR001179">
    <property type="entry name" value="PPIase_FKBP_dom"/>
</dbReference>
<dbReference type="Proteomes" id="UP000007014">
    <property type="component" value="Chromosome 8"/>
</dbReference>
<dbReference type="GO" id="GO:0003755">
    <property type="term" value="F:peptidyl-prolyl cis-trans isomerase activity"/>
    <property type="evidence" value="ECO:0007669"/>
    <property type="project" value="UniProtKB-KW"/>
</dbReference>
<dbReference type="eggNOG" id="KOG0549">
    <property type="taxonomic scope" value="Eukaryota"/>
</dbReference>
<evidence type="ECO:0000256" key="3">
    <source>
        <dbReference type="ARBA" id="ARBA00023110"/>
    </source>
</evidence>
<keyword evidence="6" id="KW-1133">Transmembrane helix</keyword>
<dbReference type="SUPFAM" id="SSF54534">
    <property type="entry name" value="FKBP-like"/>
    <property type="match status" value="1"/>
</dbReference>
<name>M1V7H4_CYAM1</name>
<comment type="catalytic activity">
    <reaction evidence="1 5">
        <text>[protein]-peptidylproline (omega=180) = [protein]-peptidylproline (omega=0)</text>
        <dbReference type="Rhea" id="RHEA:16237"/>
        <dbReference type="Rhea" id="RHEA-COMP:10747"/>
        <dbReference type="Rhea" id="RHEA-COMP:10748"/>
        <dbReference type="ChEBI" id="CHEBI:83833"/>
        <dbReference type="ChEBI" id="CHEBI:83834"/>
        <dbReference type="EC" id="5.2.1.8"/>
    </reaction>
</comment>
<reference evidence="8 9" key="1">
    <citation type="journal article" date="2004" name="Nature">
        <title>Genome sequence of the ultrasmall unicellular red alga Cyanidioschyzon merolae 10D.</title>
        <authorList>
            <person name="Matsuzaki M."/>
            <person name="Misumi O."/>
            <person name="Shin-i T."/>
            <person name="Maruyama S."/>
            <person name="Takahara M."/>
            <person name="Miyagishima S."/>
            <person name="Mori T."/>
            <person name="Nishida K."/>
            <person name="Yagisawa F."/>
            <person name="Nishida K."/>
            <person name="Yoshida Y."/>
            <person name="Nishimura Y."/>
            <person name="Nakao S."/>
            <person name="Kobayashi T."/>
            <person name="Momoyama Y."/>
            <person name="Higashiyama T."/>
            <person name="Minoda A."/>
            <person name="Sano M."/>
            <person name="Nomoto H."/>
            <person name="Oishi K."/>
            <person name="Hayashi H."/>
            <person name="Ohta F."/>
            <person name="Nishizaka S."/>
            <person name="Haga S."/>
            <person name="Miura S."/>
            <person name="Morishita T."/>
            <person name="Kabeya Y."/>
            <person name="Terasawa K."/>
            <person name="Suzuki Y."/>
            <person name="Ishii Y."/>
            <person name="Asakawa S."/>
            <person name="Takano H."/>
            <person name="Ohta N."/>
            <person name="Kuroiwa H."/>
            <person name="Tanaka K."/>
            <person name="Shimizu N."/>
            <person name="Sugano S."/>
            <person name="Sato N."/>
            <person name="Nozaki H."/>
            <person name="Ogasawara N."/>
            <person name="Kohara Y."/>
            <person name="Kuroiwa T."/>
        </authorList>
    </citation>
    <scope>NUCLEOTIDE SEQUENCE [LARGE SCALE GENOMIC DNA]</scope>
    <source>
        <strain evidence="8 9">10D</strain>
    </source>
</reference>
<keyword evidence="3 5" id="KW-0697">Rotamase</keyword>
<evidence type="ECO:0000256" key="4">
    <source>
        <dbReference type="ARBA" id="ARBA00023235"/>
    </source>
</evidence>
<protein>
    <recommendedName>
        <fullName evidence="2 5">peptidylprolyl isomerase</fullName>
        <ecNumber evidence="2 5">5.2.1.8</ecNumber>
    </recommendedName>
</protein>
<dbReference type="EC" id="5.2.1.8" evidence="2 5"/>
<dbReference type="InterPro" id="IPR046357">
    <property type="entry name" value="PPIase_dom_sf"/>
</dbReference>
<dbReference type="OrthoDB" id="1902587at2759"/>
<evidence type="ECO:0000256" key="5">
    <source>
        <dbReference type="PROSITE-ProRule" id="PRU00277"/>
    </source>
</evidence>
<sequence>MASVVRGTSSAARTANRFWTRANTVRVVLVVVCFIILLNRVTNFVIVSRRVRKRVLRPGEPAAGSDPRSSQPAANSIVTVHYRGFIVNTGREFDSSYKRGKPFTFELGIGQVIPCWDRAISSMHRGELARIYCDPSEAYGERGIPGVIPPSAALEFEVELLDFVPST</sequence>
<dbReference type="Gene3D" id="3.10.50.40">
    <property type="match status" value="1"/>
</dbReference>
<organism evidence="8 9">
    <name type="scientific">Cyanidioschyzon merolae (strain NIES-3377 / 10D)</name>
    <name type="common">Unicellular red alga</name>
    <dbReference type="NCBI Taxonomy" id="280699"/>
    <lineage>
        <taxon>Eukaryota</taxon>
        <taxon>Rhodophyta</taxon>
        <taxon>Bangiophyceae</taxon>
        <taxon>Cyanidiales</taxon>
        <taxon>Cyanidiaceae</taxon>
        <taxon>Cyanidioschyzon</taxon>
    </lineage>
</organism>
<dbReference type="AlphaFoldDB" id="M1V7H4"/>
<dbReference type="InterPro" id="IPR050689">
    <property type="entry name" value="FKBP-type_PPIase"/>
</dbReference>
<keyword evidence="9" id="KW-1185">Reference proteome</keyword>
<evidence type="ECO:0000256" key="6">
    <source>
        <dbReference type="SAM" id="Phobius"/>
    </source>
</evidence>
<dbReference type="RefSeq" id="XP_005536055.1">
    <property type="nucleotide sequence ID" value="XM_005535998.1"/>
</dbReference>
<dbReference type="Gramene" id="CMH076CT">
    <property type="protein sequence ID" value="CMH076CT"/>
    <property type="gene ID" value="CMH076C"/>
</dbReference>
<dbReference type="PROSITE" id="PS50059">
    <property type="entry name" value="FKBP_PPIASE"/>
    <property type="match status" value="1"/>
</dbReference>
<dbReference type="FunFam" id="3.10.50.40:FF:000006">
    <property type="entry name" value="Peptidyl-prolyl cis-trans isomerase"/>
    <property type="match status" value="1"/>
</dbReference>
<evidence type="ECO:0000259" key="7">
    <source>
        <dbReference type="PROSITE" id="PS50059"/>
    </source>
</evidence>
<dbReference type="PANTHER" id="PTHR10516">
    <property type="entry name" value="PEPTIDYL-PROLYL CIS-TRANS ISOMERASE"/>
    <property type="match status" value="1"/>
</dbReference>
<reference evidence="8 9" key="2">
    <citation type="journal article" date="2007" name="BMC Biol.">
        <title>A 100%-complete sequence reveals unusually simple genomic features in the hot-spring red alga Cyanidioschyzon merolae.</title>
        <authorList>
            <person name="Nozaki H."/>
            <person name="Takano H."/>
            <person name="Misumi O."/>
            <person name="Terasawa K."/>
            <person name="Matsuzaki M."/>
            <person name="Maruyama S."/>
            <person name="Nishida K."/>
            <person name="Yagisawa F."/>
            <person name="Yoshida Y."/>
            <person name="Fujiwara T."/>
            <person name="Takio S."/>
            <person name="Tamura K."/>
            <person name="Chung S.J."/>
            <person name="Nakamura S."/>
            <person name="Kuroiwa H."/>
            <person name="Tanaka K."/>
            <person name="Sato N."/>
            <person name="Kuroiwa T."/>
        </authorList>
    </citation>
    <scope>NUCLEOTIDE SEQUENCE [LARGE SCALE GENOMIC DNA]</scope>
    <source>
        <strain evidence="8 9">10D</strain>
    </source>
</reference>
<dbReference type="EMBL" id="AP006490">
    <property type="protein sequence ID" value="BAM79769.1"/>
    <property type="molecule type" value="Genomic_DNA"/>
</dbReference>
<keyword evidence="6" id="KW-0812">Transmembrane</keyword>
<dbReference type="HOGENOM" id="CLU_1596852_0_0_1"/>
<proteinExistence type="predicted"/>
<keyword evidence="6" id="KW-0472">Membrane</keyword>
<dbReference type="GeneID" id="16993408"/>
<accession>M1V7H4</accession>
<evidence type="ECO:0000256" key="1">
    <source>
        <dbReference type="ARBA" id="ARBA00000971"/>
    </source>
</evidence>
<dbReference type="PANTHER" id="PTHR10516:SF443">
    <property type="entry name" value="FK506-BINDING PROTEIN 59-RELATED"/>
    <property type="match status" value="1"/>
</dbReference>
<evidence type="ECO:0000313" key="8">
    <source>
        <dbReference type="EMBL" id="BAM79769.1"/>
    </source>
</evidence>
<dbReference type="KEGG" id="cme:CYME_CMH076C"/>
<evidence type="ECO:0000256" key="2">
    <source>
        <dbReference type="ARBA" id="ARBA00013194"/>
    </source>
</evidence>
<evidence type="ECO:0000313" key="9">
    <source>
        <dbReference type="Proteomes" id="UP000007014"/>
    </source>
</evidence>